<dbReference type="SMART" id="SM00347">
    <property type="entry name" value="HTH_MARR"/>
    <property type="match status" value="1"/>
</dbReference>
<evidence type="ECO:0000313" key="4">
    <source>
        <dbReference type="Proteomes" id="UP000295172"/>
    </source>
</evidence>
<keyword evidence="4" id="KW-1185">Reference proteome</keyword>
<accession>A0A4R4WD27</accession>
<organism evidence="3 4">
    <name type="scientific">Kribbella turkmenica</name>
    <dbReference type="NCBI Taxonomy" id="2530375"/>
    <lineage>
        <taxon>Bacteria</taxon>
        <taxon>Bacillati</taxon>
        <taxon>Actinomycetota</taxon>
        <taxon>Actinomycetes</taxon>
        <taxon>Propionibacteriales</taxon>
        <taxon>Kribbellaceae</taxon>
        <taxon>Kribbella</taxon>
    </lineage>
</organism>
<dbReference type="GO" id="GO:0003700">
    <property type="term" value="F:DNA-binding transcription factor activity"/>
    <property type="evidence" value="ECO:0007669"/>
    <property type="project" value="InterPro"/>
</dbReference>
<protein>
    <submittedName>
        <fullName evidence="3">MarR family transcriptional regulator</fullName>
    </submittedName>
</protein>
<dbReference type="RefSeq" id="WP_132325981.1">
    <property type="nucleotide sequence ID" value="NZ_SMKR01000167.1"/>
</dbReference>
<feature type="region of interest" description="Disordered" evidence="1">
    <location>
        <begin position="144"/>
        <end position="167"/>
    </location>
</feature>
<name>A0A4R4WD27_9ACTN</name>
<sequence>MTDLTALFTDLVRLETRLYNVLDARLKAEHDLPLGQFEFLRFLAGRGTARVHDLAHQMAITVGATSKAVDRLEAAGRCRRTANPDDRRSSLVTVTPEGERVLAAATPTVEAELQTWIGSVLPAEVLENLAVSLSMLRQRAEADLRTDRQETGRPGHHNARITRQPTL</sequence>
<dbReference type="PANTHER" id="PTHR33164:SF94">
    <property type="entry name" value="TRANSCRIPTIONAL REGULATORY PROTEIN-RELATED"/>
    <property type="match status" value="1"/>
</dbReference>
<evidence type="ECO:0000313" key="3">
    <source>
        <dbReference type="EMBL" id="TDD16789.1"/>
    </source>
</evidence>
<dbReference type="InterPro" id="IPR036388">
    <property type="entry name" value="WH-like_DNA-bd_sf"/>
</dbReference>
<dbReference type="GO" id="GO:0006950">
    <property type="term" value="P:response to stress"/>
    <property type="evidence" value="ECO:0007669"/>
    <property type="project" value="TreeGrafter"/>
</dbReference>
<dbReference type="AlphaFoldDB" id="A0A4R4WD27"/>
<evidence type="ECO:0000256" key="1">
    <source>
        <dbReference type="SAM" id="MobiDB-lite"/>
    </source>
</evidence>
<dbReference type="Proteomes" id="UP000295172">
    <property type="component" value="Unassembled WGS sequence"/>
</dbReference>
<feature type="domain" description="HTH marR-type" evidence="2">
    <location>
        <begin position="4"/>
        <end position="138"/>
    </location>
</feature>
<reference evidence="3 4" key="1">
    <citation type="submission" date="2019-02" db="EMBL/GenBank/DDBJ databases">
        <title>Draft genome sequences of novel Actinobacteria.</title>
        <authorList>
            <person name="Sahin N."/>
            <person name="Ay H."/>
            <person name="Saygin H."/>
        </authorList>
    </citation>
    <scope>NUCLEOTIDE SEQUENCE [LARGE SCALE GENOMIC DNA]</scope>
    <source>
        <strain evidence="3 4">16K104</strain>
    </source>
</reference>
<gene>
    <name evidence="3" type="ORF">E1218_29100</name>
</gene>
<dbReference type="Gene3D" id="1.10.10.10">
    <property type="entry name" value="Winged helix-like DNA-binding domain superfamily/Winged helix DNA-binding domain"/>
    <property type="match status" value="1"/>
</dbReference>
<proteinExistence type="predicted"/>
<dbReference type="InterPro" id="IPR036390">
    <property type="entry name" value="WH_DNA-bd_sf"/>
</dbReference>
<dbReference type="OrthoDB" id="162531at2"/>
<comment type="caution">
    <text evidence="3">The sequence shown here is derived from an EMBL/GenBank/DDBJ whole genome shotgun (WGS) entry which is preliminary data.</text>
</comment>
<dbReference type="PANTHER" id="PTHR33164">
    <property type="entry name" value="TRANSCRIPTIONAL REGULATOR, MARR FAMILY"/>
    <property type="match status" value="1"/>
</dbReference>
<dbReference type="InterPro" id="IPR039422">
    <property type="entry name" value="MarR/SlyA-like"/>
</dbReference>
<dbReference type="PROSITE" id="PS50995">
    <property type="entry name" value="HTH_MARR_2"/>
    <property type="match status" value="1"/>
</dbReference>
<dbReference type="EMBL" id="SMKR01000167">
    <property type="protein sequence ID" value="TDD16789.1"/>
    <property type="molecule type" value="Genomic_DNA"/>
</dbReference>
<dbReference type="Pfam" id="PF01047">
    <property type="entry name" value="MarR"/>
    <property type="match status" value="1"/>
</dbReference>
<dbReference type="SUPFAM" id="SSF46785">
    <property type="entry name" value="Winged helix' DNA-binding domain"/>
    <property type="match status" value="1"/>
</dbReference>
<dbReference type="InterPro" id="IPR000835">
    <property type="entry name" value="HTH_MarR-typ"/>
</dbReference>
<evidence type="ECO:0000259" key="2">
    <source>
        <dbReference type="PROSITE" id="PS50995"/>
    </source>
</evidence>
<feature type="compositionally biased region" description="Basic and acidic residues" evidence="1">
    <location>
        <begin position="144"/>
        <end position="153"/>
    </location>
</feature>